<dbReference type="Proteomes" id="UP000790833">
    <property type="component" value="Unassembled WGS sequence"/>
</dbReference>
<dbReference type="GO" id="GO:0015171">
    <property type="term" value="F:amino acid transmembrane transporter activity"/>
    <property type="evidence" value="ECO:0007669"/>
    <property type="project" value="TreeGrafter"/>
</dbReference>
<keyword evidence="6 7" id="KW-0472">Membrane</keyword>
<keyword evidence="10" id="KW-1185">Reference proteome</keyword>
<dbReference type="PANTHER" id="PTHR43341:SF18">
    <property type="entry name" value="AMINO ACID PERMEASE_ SLC12A DOMAIN-CONTAINING PROTEIN"/>
    <property type="match status" value="1"/>
</dbReference>
<evidence type="ECO:0000256" key="7">
    <source>
        <dbReference type="SAM" id="Phobius"/>
    </source>
</evidence>
<dbReference type="OrthoDB" id="3900342at2759"/>
<reference evidence="9" key="1">
    <citation type="submission" date="2021-03" db="EMBL/GenBank/DDBJ databases">
        <authorList>
            <person name="Palmer J.M."/>
        </authorList>
    </citation>
    <scope>NUCLEOTIDE SEQUENCE</scope>
    <source>
        <strain evidence="9">ARV_011</strain>
    </source>
</reference>
<dbReference type="Gene3D" id="1.20.1740.10">
    <property type="entry name" value="Amino acid/polyamine transporter I"/>
    <property type="match status" value="1"/>
</dbReference>
<feature type="domain" description="Amino acid permease/ SLC12A" evidence="8">
    <location>
        <begin position="46"/>
        <end position="504"/>
    </location>
</feature>
<keyword evidence="5 7" id="KW-1133">Transmembrane helix</keyword>
<keyword evidence="3" id="KW-0813">Transport</keyword>
<feature type="transmembrane region" description="Helical" evidence="7">
    <location>
        <begin position="316"/>
        <end position="340"/>
    </location>
</feature>
<accession>A0A9P8AIZ9</accession>
<dbReference type="Pfam" id="PF00324">
    <property type="entry name" value="AA_permease"/>
    <property type="match status" value="1"/>
</dbReference>
<evidence type="ECO:0000256" key="3">
    <source>
        <dbReference type="ARBA" id="ARBA00022448"/>
    </source>
</evidence>
<dbReference type="GeneID" id="66118307"/>
<sequence>MDYDKKQNIHVDIEALDDDLSLSTQQSAIDYFKHENTLASALKSRHLGMLTLVGVFGTGLFLSSGATLATAGPVGMLLGYSFVGLVVGFNQMCITELVCLMPVTSGYVKHAEHFFDDAWGFMLGWIDVYSNVLPTELSAVAVVMSYWTTASPAIFITVFGLVIVAVNGYNIRWYGEIEFFFGCLKIMLVIGLCLTGLIIDLGGVSGVDRIGFRYWKNPGPFAAMYTTGSMGKFAAFFKAINSIVYAYGGLQSIVSVLASEAEYPRRTVYRASRRVFYRSFAMYLCTVFVLTLILPYNDKAIASPTGNAAGSPFVIAIKRAGIPVLPHIINAIVLTSALSASNLQVAKASRTLFALASKKQAPKIFLTVNKHKLPYVGVIFSCAFIPLAYMSISSSSSTVFSWFQNLTSSSILLNWIAIALNHIFMMRAMNAQGYTRDKLPYTFKLAVFGSWFSLLFSVIFLLIGGFPVFIKGHFSIAGLFSAYFIIPLAAILYLFWKFLKKTEIKNPKDVDLKNLFQDALDKPEPPFPKKTGWDYLKLIWD</sequence>
<feature type="transmembrane region" description="Helical" evidence="7">
    <location>
        <begin position="144"/>
        <end position="167"/>
    </location>
</feature>
<evidence type="ECO:0000256" key="6">
    <source>
        <dbReference type="ARBA" id="ARBA00023136"/>
    </source>
</evidence>
<feature type="transmembrane region" description="Helical" evidence="7">
    <location>
        <begin position="77"/>
        <end position="102"/>
    </location>
</feature>
<dbReference type="PANTHER" id="PTHR43341">
    <property type="entry name" value="AMINO ACID PERMEASE"/>
    <property type="match status" value="1"/>
</dbReference>
<keyword evidence="4 7" id="KW-0812">Transmembrane</keyword>
<evidence type="ECO:0000313" key="10">
    <source>
        <dbReference type="Proteomes" id="UP000790833"/>
    </source>
</evidence>
<feature type="transmembrane region" description="Helical" evidence="7">
    <location>
        <begin position="476"/>
        <end position="496"/>
    </location>
</feature>
<proteinExistence type="inferred from homology"/>
<dbReference type="InterPro" id="IPR004841">
    <property type="entry name" value="AA-permease/SLC12A_dom"/>
</dbReference>
<dbReference type="GO" id="GO:0016020">
    <property type="term" value="C:membrane"/>
    <property type="evidence" value="ECO:0007669"/>
    <property type="project" value="UniProtKB-SubCell"/>
</dbReference>
<dbReference type="InterPro" id="IPR050524">
    <property type="entry name" value="APC_YAT"/>
</dbReference>
<evidence type="ECO:0000256" key="2">
    <source>
        <dbReference type="ARBA" id="ARBA00006983"/>
    </source>
</evidence>
<dbReference type="EMBL" id="JAHMUF010000008">
    <property type="protein sequence ID" value="KAG7194220.1"/>
    <property type="molecule type" value="Genomic_DNA"/>
</dbReference>
<dbReference type="AlphaFoldDB" id="A0A9P8AIZ9"/>
<protein>
    <recommendedName>
        <fullName evidence="8">Amino acid permease/ SLC12A domain-containing protein</fullName>
    </recommendedName>
</protein>
<feature type="transmembrane region" description="Helical" evidence="7">
    <location>
        <begin position="47"/>
        <end position="71"/>
    </location>
</feature>
<feature type="transmembrane region" description="Helical" evidence="7">
    <location>
        <begin position="373"/>
        <end position="390"/>
    </location>
</feature>
<feature type="transmembrane region" description="Helical" evidence="7">
    <location>
        <begin position="445"/>
        <end position="470"/>
    </location>
</feature>
<dbReference type="FunFam" id="1.20.1740.10:FF:000001">
    <property type="entry name" value="Amino acid permease"/>
    <property type="match status" value="1"/>
</dbReference>
<feature type="transmembrane region" description="Helical" evidence="7">
    <location>
        <begin position="114"/>
        <end position="132"/>
    </location>
</feature>
<organism evidence="9 10">
    <name type="scientific">Scheffersomyces spartinae</name>
    <dbReference type="NCBI Taxonomy" id="45513"/>
    <lineage>
        <taxon>Eukaryota</taxon>
        <taxon>Fungi</taxon>
        <taxon>Dikarya</taxon>
        <taxon>Ascomycota</taxon>
        <taxon>Saccharomycotina</taxon>
        <taxon>Pichiomycetes</taxon>
        <taxon>Debaryomycetaceae</taxon>
        <taxon>Scheffersomyces</taxon>
    </lineage>
</organism>
<evidence type="ECO:0000256" key="4">
    <source>
        <dbReference type="ARBA" id="ARBA00022692"/>
    </source>
</evidence>
<dbReference type="PIRSF" id="PIRSF006060">
    <property type="entry name" value="AA_transporter"/>
    <property type="match status" value="1"/>
</dbReference>
<evidence type="ECO:0000313" key="9">
    <source>
        <dbReference type="EMBL" id="KAG7194220.1"/>
    </source>
</evidence>
<comment type="caution">
    <text evidence="9">The sequence shown here is derived from an EMBL/GenBank/DDBJ whole genome shotgun (WGS) entry which is preliminary data.</text>
</comment>
<feature type="transmembrane region" description="Helical" evidence="7">
    <location>
        <begin position="179"/>
        <end position="199"/>
    </location>
</feature>
<name>A0A9P8AIZ9_9ASCO</name>
<evidence type="ECO:0000256" key="1">
    <source>
        <dbReference type="ARBA" id="ARBA00004141"/>
    </source>
</evidence>
<feature type="transmembrane region" description="Helical" evidence="7">
    <location>
        <begin position="233"/>
        <end position="254"/>
    </location>
</feature>
<dbReference type="RefSeq" id="XP_043049767.1">
    <property type="nucleotide sequence ID" value="XM_043195594.1"/>
</dbReference>
<feature type="transmembrane region" description="Helical" evidence="7">
    <location>
        <begin position="402"/>
        <end position="424"/>
    </location>
</feature>
<comment type="subcellular location">
    <subcellularLocation>
        <location evidence="1">Membrane</location>
        <topology evidence="1">Multi-pass membrane protein</topology>
    </subcellularLocation>
</comment>
<feature type="transmembrane region" description="Helical" evidence="7">
    <location>
        <begin position="275"/>
        <end position="296"/>
    </location>
</feature>
<comment type="similarity">
    <text evidence="2">Belongs to the amino acid-polyamine-organocation (APC) superfamily. YAT (TC 2.A.3.10) family.</text>
</comment>
<gene>
    <name evidence="9" type="ORF">KQ657_004933</name>
</gene>
<evidence type="ECO:0000256" key="5">
    <source>
        <dbReference type="ARBA" id="ARBA00022989"/>
    </source>
</evidence>
<evidence type="ECO:0000259" key="8">
    <source>
        <dbReference type="Pfam" id="PF00324"/>
    </source>
</evidence>